<name>A0AA37M928_9HYPH</name>
<accession>A0AA37M928</accession>
<keyword evidence="3" id="KW-1185">Reference proteome</keyword>
<evidence type="ECO:0000313" key="3">
    <source>
        <dbReference type="Proteomes" id="UP001055286"/>
    </source>
</evidence>
<dbReference type="AlphaFoldDB" id="A0AA37M928"/>
<proteinExistence type="predicted"/>
<organism evidence="2 3">
    <name type="scientific">Methylobacterium frigidaeris</name>
    <dbReference type="NCBI Taxonomy" id="2038277"/>
    <lineage>
        <taxon>Bacteria</taxon>
        <taxon>Pseudomonadati</taxon>
        <taxon>Pseudomonadota</taxon>
        <taxon>Alphaproteobacteria</taxon>
        <taxon>Hyphomicrobiales</taxon>
        <taxon>Methylobacteriaceae</taxon>
        <taxon>Methylobacterium</taxon>
    </lineage>
</organism>
<reference evidence="2" key="1">
    <citation type="journal article" date="2016" name="Front. Microbiol.">
        <title>Genome Sequence of the Piezophilic, Mesophilic Sulfate-Reducing Bacterium Desulfovibrio indicus J2T.</title>
        <authorList>
            <person name="Cao J."/>
            <person name="Maignien L."/>
            <person name="Shao Z."/>
            <person name="Alain K."/>
            <person name="Jebbar M."/>
        </authorList>
    </citation>
    <scope>NUCLEOTIDE SEQUENCE</scope>
    <source>
        <strain evidence="2">JCM 32048</strain>
    </source>
</reference>
<protein>
    <recommendedName>
        <fullName evidence="1">Transposase InsH N-terminal domain-containing protein</fullName>
    </recommendedName>
</protein>
<reference evidence="2" key="2">
    <citation type="submission" date="2021-08" db="EMBL/GenBank/DDBJ databases">
        <authorList>
            <person name="Tani A."/>
            <person name="Ola A."/>
            <person name="Ogura Y."/>
            <person name="Katsura K."/>
            <person name="Hayashi T."/>
        </authorList>
    </citation>
    <scope>NUCLEOTIDE SEQUENCE</scope>
    <source>
        <strain evidence="2">JCM 32048</strain>
    </source>
</reference>
<evidence type="ECO:0000259" key="1">
    <source>
        <dbReference type="Pfam" id="PF05598"/>
    </source>
</evidence>
<dbReference type="EMBL" id="BPQJ01000076">
    <property type="protein sequence ID" value="GJD66712.1"/>
    <property type="molecule type" value="Genomic_DNA"/>
</dbReference>
<dbReference type="Proteomes" id="UP001055286">
    <property type="component" value="Unassembled WGS sequence"/>
</dbReference>
<gene>
    <name evidence="2" type="ORF">MPEAHAMD_6910</name>
</gene>
<feature type="domain" description="Transposase InsH N-terminal" evidence="1">
    <location>
        <begin position="32"/>
        <end position="92"/>
    </location>
</feature>
<sequence length="103" mass="11739">MSLDVKRTYVVPDQTAQVARAIFPNGNPVMRLYDDLHRVVEDRDFADVFPARGRPAEAPARLALATLMQFMEGLTDRQAADAVRTRIDWRLYRGSSPGRRYDS</sequence>
<evidence type="ECO:0000313" key="2">
    <source>
        <dbReference type="EMBL" id="GJD66712.1"/>
    </source>
</evidence>
<dbReference type="Pfam" id="PF05598">
    <property type="entry name" value="DUF772"/>
    <property type="match status" value="1"/>
</dbReference>
<dbReference type="InterPro" id="IPR008490">
    <property type="entry name" value="Transposase_InsH_N"/>
</dbReference>
<comment type="caution">
    <text evidence="2">The sequence shown here is derived from an EMBL/GenBank/DDBJ whole genome shotgun (WGS) entry which is preliminary data.</text>
</comment>